<organism evidence="3 4">
    <name type="scientific">Priestia aryabhattai</name>
    <name type="common">Bacillus aryabhattai</name>
    <dbReference type="NCBI Taxonomy" id="412384"/>
    <lineage>
        <taxon>Bacteria</taxon>
        <taxon>Bacillati</taxon>
        <taxon>Bacillota</taxon>
        <taxon>Bacilli</taxon>
        <taxon>Bacillales</taxon>
        <taxon>Bacillaceae</taxon>
        <taxon>Priestia</taxon>
    </lineage>
</organism>
<evidence type="ECO:0000259" key="2">
    <source>
        <dbReference type="PROSITE" id="PS51831"/>
    </source>
</evidence>
<dbReference type="CDD" id="cd00077">
    <property type="entry name" value="HDc"/>
    <property type="match status" value="1"/>
</dbReference>
<accession>A0A7W3NEW6</accession>
<dbReference type="Pfam" id="PF13286">
    <property type="entry name" value="HD_assoc"/>
    <property type="match status" value="1"/>
</dbReference>
<gene>
    <name evidence="3" type="ORF">HNP21_004853</name>
</gene>
<dbReference type="EMBL" id="JACJHT010000006">
    <property type="protein sequence ID" value="MBA9041723.1"/>
    <property type="molecule type" value="Genomic_DNA"/>
</dbReference>
<dbReference type="SUPFAM" id="SSF109604">
    <property type="entry name" value="HD-domain/PDEase-like"/>
    <property type="match status" value="1"/>
</dbReference>
<dbReference type="Gene3D" id="1.10.3210.10">
    <property type="entry name" value="Hypothetical protein af1432"/>
    <property type="match status" value="1"/>
</dbReference>
<keyword evidence="1 3" id="KW-0378">Hydrolase</keyword>
<protein>
    <submittedName>
        <fullName evidence="3">DGTPase</fullName>
        <ecNumber evidence="3">3.1.5.1</ecNumber>
    </submittedName>
</protein>
<dbReference type="InterPro" id="IPR006261">
    <property type="entry name" value="dGTPase"/>
</dbReference>
<dbReference type="NCBIfam" id="TIGR01353">
    <property type="entry name" value="dGTP_triPase"/>
    <property type="match status" value="1"/>
</dbReference>
<dbReference type="AlphaFoldDB" id="A0A7W3NEW6"/>
<evidence type="ECO:0000256" key="1">
    <source>
        <dbReference type="ARBA" id="ARBA00022801"/>
    </source>
</evidence>
<dbReference type="EC" id="3.1.5.1" evidence="3"/>
<dbReference type="GO" id="GO:0008832">
    <property type="term" value="F:dGTPase activity"/>
    <property type="evidence" value="ECO:0007669"/>
    <property type="project" value="UniProtKB-EC"/>
</dbReference>
<evidence type="ECO:0000313" key="4">
    <source>
        <dbReference type="Proteomes" id="UP000543174"/>
    </source>
</evidence>
<dbReference type="Pfam" id="PF01966">
    <property type="entry name" value="HD"/>
    <property type="match status" value="1"/>
</dbReference>
<reference evidence="3" key="1">
    <citation type="submission" date="2020-08" db="EMBL/GenBank/DDBJ databases">
        <title>Functional genomics of gut bacteria from endangered species of beetles.</title>
        <authorList>
            <person name="Carlos-Shanley C."/>
        </authorList>
    </citation>
    <scope>NUCLEOTIDE SEQUENCE [LARGE SCALE GENOMIC DNA]</scope>
    <source>
        <strain evidence="3">S00060</strain>
    </source>
</reference>
<dbReference type="InterPro" id="IPR026875">
    <property type="entry name" value="PHydrolase_assoc_dom"/>
</dbReference>
<evidence type="ECO:0000313" key="3">
    <source>
        <dbReference type="EMBL" id="MBA9041723.1"/>
    </source>
</evidence>
<dbReference type="PANTHER" id="PTHR11373:SF40">
    <property type="entry name" value="DEOXYGUANOSINETRIPHOSPHATE TRIPHOSPHOHYDROLASE-LIKE PROTEIN 2"/>
    <property type="match status" value="1"/>
</dbReference>
<feature type="domain" description="HD" evidence="2">
    <location>
        <begin position="73"/>
        <end position="224"/>
    </location>
</feature>
<dbReference type="PROSITE" id="PS51831">
    <property type="entry name" value="HD"/>
    <property type="match status" value="1"/>
</dbReference>
<proteinExistence type="predicted"/>
<name>A0A7W3NEW6_PRIAR</name>
<dbReference type="InterPro" id="IPR050135">
    <property type="entry name" value="dGTPase-like"/>
</dbReference>
<dbReference type="Proteomes" id="UP000543174">
    <property type="component" value="Unassembled WGS sequence"/>
</dbReference>
<comment type="caution">
    <text evidence="3">The sequence shown here is derived from an EMBL/GenBank/DDBJ whole genome shotgun (WGS) entry which is preliminary data.</text>
</comment>
<dbReference type="RefSeq" id="WP_098324795.1">
    <property type="nucleotide sequence ID" value="NZ_JACJHT010000006.1"/>
</dbReference>
<dbReference type="InterPro" id="IPR006674">
    <property type="entry name" value="HD_domain"/>
</dbReference>
<sequence length="438" mass="51061">MNKKRKDLKEFLKEFYYPLEQLSDRIHNEEPTERARNEYQRDYSRVLYSTSFRKLQGKMQLLGIQSDKFYRNRLTHSLEVAQIARGIVERLRNQSGNKEIYRHDTYVVETGALAHDIGNPPFGHHGERVLNKLMIDKGGFEGNAQTLRVLNNLEKKLPKKRGLNLTVRSLLSIVKYYKPFSMDIEKFIYKDDFEQLHFILAENNIFPRTLDVQIVDLADEIAYAAHDLEDALSLGVFNIDEFMFEFKGSTKNSQNYMILQRLVEIAREYARSASNYHSSEVFGLLLRKELTSNLVNRLVNDIGVVEVDKKFIEKTGTKNDRELGFVTLDNFVDSLKAFTFKCINRSNVVQIYEKQGEKIIKGLFDAFSDNTFNKDNLLLPVEFRETGESKESKERMIADYISGMMDSYAVQVFQNLYGKSASDIIYDVNYFRDYKPRS</sequence>
<dbReference type="SMART" id="SM00471">
    <property type="entry name" value="HDc"/>
    <property type="match status" value="1"/>
</dbReference>
<dbReference type="GO" id="GO:0006203">
    <property type="term" value="P:dGTP catabolic process"/>
    <property type="evidence" value="ECO:0007669"/>
    <property type="project" value="TreeGrafter"/>
</dbReference>
<dbReference type="InterPro" id="IPR003607">
    <property type="entry name" value="HD/PDEase_dom"/>
</dbReference>
<dbReference type="PANTHER" id="PTHR11373">
    <property type="entry name" value="DEOXYNUCLEOSIDE TRIPHOSPHATE TRIPHOSPHOHYDROLASE"/>
    <property type="match status" value="1"/>
</dbReference>
<keyword evidence="4" id="KW-1185">Reference proteome</keyword>